<dbReference type="InterPro" id="IPR039425">
    <property type="entry name" value="RNA_pol_sigma-70-like"/>
</dbReference>
<reference evidence="7 8" key="2">
    <citation type="journal article" date="2012" name="Stand. Genomic Sci.">
        <title>Complete Genome Sequence of Clostridium clariflavum DSM 19732.</title>
        <authorList>
            <person name="Izquierdo J.A."/>
            <person name="Goodwin L."/>
            <person name="Davenport K.W."/>
            <person name="Teshima H."/>
            <person name="Bruce D."/>
            <person name="Detter C."/>
            <person name="Tapia R."/>
            <person name="Han S."/>
            <person name="Land M."/>
            <person name="Hauser L."/>
            <person name="Jeffries C.D."/>
            <person name="Han J."/>
            <person name="Pitluck S."/>
            <person name="Nolan M."/>
            <person name="Chen A."/>
            <person name="Huntemann M."/>
            <person name="Mavromatis K."/>
            <person name="Mikhailova N."/>
            <person name="Liolios K."/>
            <person name="Woyke T."/>
            <person name="Lynd L.R."/>
        </authorList>
    </citation>
    <scope>NUCLEOTIDE SEQUENCE [LARGE SCALE GENOMIC DNA]</scope>
    <source>
        <strain evidence="8">DSM 19732 / NBRC 101661 / EBR45</strain>
    </source>
</reference>
<dbReference type="InterPro" id="IPR036388">
    <property type="entry name" value="WH-like_DNA-bd_sf"/>
</dbReference>
<feature type="domain" description="RNA polymerase sigma factor 70 region 4 type 2" evidence="6">
    <location>
        <begin position="126"/>
        <end position="162"/>
    </location>
</feature>
<organism evidence="7 8">
    <name type="scientific">Acetivibrio clariflavus (strain DSM 19732 / NBRC 101661 / EBR45)</name>
    <name type="common">Clostridium clariflavum</name>
    <dbReference type="NCBI Taxonomy" id="720554"/>
    <lineage>
        <taxon>Bacteria</taxon>
        <taxon>Bacillati</taxon>
        <taxon>Bacillota</taxon>
        <taxon>Clostridia</taxon>
        <taxon>Eubacteriales</taxon>
        <taxon>Oscillospiraceae</taxon>
        <taxon>Acetivibrio</taxon>
    </lineage>
</organism>
<dbReference type="InterPro" id="IPR014284">
    <property type="entry name" value="RNA_pol_sigma-70_dom"/>
</dbReference>
<dbReference type="HOGENOM" id="CLU_047691_3_4_9"/>
<dbReference type="GO" id="GO:0003677">
    <property type="term" value="F:DNA binding"/>
    <property type="evidence" value="ECO:0007669"/>
    <property type="project" value="InterPro"/>
</dbReference>
<dbReference type="Pfam" id="PF08281">
    <property type="entry name" value="Sigma70_r4_2"/>
    <property type="match status" value="1"/>
</dbReference>
<evidence type="ECO:0000259" key="5">
    <source>
        <dbReference type="Pfam" id="PF04542"/>
    </source>
</evidence>
<evidence type="ECO:0000256" key="1">
    <source>
        <dbReference type="ARBA" id="ARBA00010641"/>
    </source>
</evidence>
<keyword evidence="2" id="KW-0805">Transcription regulation</keyword>
<dbReference type="InterPro" id="IPR013325">
    <property type="entry name" value="RNA_pol_sigma_r2"/>
</dbReference>
<evidence type="ECO:0000313" key="8">
    <source>
        <dbReference type="Proteomes" id="UP000005435"/>
    </source>
</evidence>
<dbReference type="EMBL" id="CP003065">
    <property type="protein sequence ID" value="AEV68484.1"/>
    <property type="molecule type" value="Genomic_DNA"/>
</dbReference>
<feature type="domain" description="RNA polymerase sigma-70 region 2" evidence="5">
    <location>
        <begin position="25"/>
        <end position="88"/>
    </location>
</feature>
<keyword evidence="3" id="KW-0731">Sigma factor</keyword>
<dbReference type="PANTHER" id="PTHR43133">
    <property type="entry name" value="RNA POLYMERASE ECF-TYPE SIGMA FACTO"/>
    <property type="match status" value="1"/>
</dbReference>
<dbReference type="SUPFAM" id="SSF88659">
    <property type="entry name" value="Sigma3 and sigma4 domains of RNA polymerase sigma factors"/>
    <property type="match status" value="1"/>
</dbReference>
<dbReference type="RefSeq" id="WP_014255069.1">
    <property type="nucleotide sequence ID" value="NC_016627.1"/>
</dbReference>
<dbReference type="Gene3D" id="1.10.1740.10">
    <property type="match status" value="1"/>
</dbReference>
<dbReference type="CDD" id="cd06171">
    <property type="entry name" value="Sigma70_r4"/>
    <property type="match status" value="1"/>
</dbReference>
<dbReference type="GO" id="GO:0016987">
    <property type="term" value="F:sigma factor activity"/>
    <property type="evidence" value="ECO:0007669"/>
    <property type="project" value="UniProtKB-KW"/>
</dbReference>
<evidence type="ECO:0000313" key="7">
    <source>
        <dbReference type="EMBL" id="AEV68484.1"/>
    </source>
</evidence>
<dbReference type="OrthoDB" id="9782703at2"/>
<protein>
    <submittedName>
        <fullName evidence="7">RNA polymerase sigma factor, sigma-70 family</fullName>
    </submittedName>
</protein>
<dbReference type="InterPro" id="IPR013324">
    <property type="entry name" value="RNA_pol_sigma_r3/r4-like"/>
</dbReference>
<dbReference type="InterPro" id="IPR007627">
    <property type="entry name" value="RNA_pol_sigma70_r2"/>
</dbReference>
<keyword evidence="4" id="KW-0804">Transcription</keyword>
<dbReference type="AlphaFoldDB" id="G8LUV4"/>
<dbReference type="Proteomes" id="UP000005435">
    <property type="component" value="Chromosome"/>
</dbReference>
<dbReference type="Pfam" id="PF04542">
    <property type="entry name" value="Sigma70_r2"/>
    <property type="match status" value="1"/>
</dbReference>
<name>G8LUV4_ACECE</name>
<keyword evidence="8" id="KW-1185">Reference proteome</keyword>
<evidence type="ECO:0000256" key="3">
    <source>
        <dbReference type="ARBA" id="ARBA00023082"/>
    </source>
</evidence>
<proteinExistence type="inferred from homology"/>
<dbReference type="eggNOG" id="COG1595">
    <property type="taxonomic scope" value="Bacteria"/>
</dbReference>
<dbReference type="KEGG" id="ccl:Clocl_1877"/>
<comment type="similarity">
    <text evidence="1">Belongs to the sigma-70 factor family. ECF subfamily.</text>
</comment>
<dbReference type="GO" id="GO:0006352">
    <property type="term" value="P:DNA-templated transcription initiation"/>
    <property type="evidence" value="ECO:0007669"/>
    <property type="project" value="InterPro"/>
</dbReference>
<evidence type="ECO:0000259" key="6">
    <source>
        <dbReference type="Pfam" id="PF08281"/>
    </source>
</evidence>
<dbReference type="Gene3D" id="1.10.10.10">
    <property type="entry name" value="Winged helix-like DNA-binding domain superfamily/Winged helix DNA-binding domain"/>
    <property type="match status" value="1"/>
</dbReference>
<reference evidence="8" key="1">
    <citation type="submission" date="2011-12" db="EMBL/GenBank/DDBJ databases">
        <title>Complete sequence of Clostridium clariflavum DSM 19732.</title>
        <authorList>
            <consortium name="US DOE Joint Genome Institute"/>
            <person name="Lucas S."/>
            <person name="Han J."/>
            <person name="Lapidus A."/>
            <person name="Cheng J.-F."/>
            <person name="Goodwin L."/>
            <person name="Pitluck S."/>
            <person name="Peters L."/>
            <person name="Teshima H."/>
            <person name="Detter J.C."/>
            <person name="Han C."/>
            <person name="Tapia R."/>
            <person name="Land M."/>
            <person name="Hauser L."/>
            <person name="Kyrpides N."/>
            <person name="Ivanova N."/>
            <person name="Pagani I."/>
            <person name="Kitzmiller T."/>
            <person name="Lynd L."/>
            <person name="Izquierdo J."/>
            <person name="Woyke T."/>
        </authorList>
    </citation>
    <scope>NUCLEOTIDE SEQUENCE [LARGE SCALE GENOMIC DNA]</scope>
    <source>
        <strain evidence="8">DSM 19732 / NBRC 101661 / EBR45</strain>
    </source>
</reference>
<dbReference type="NCBIfam" id="TIGR02937">
    <property type="entry name" value="sigma70-ECF"/>
    <property type="match status" value="1"/>
</dbReference>
<dbReference type="SUPFAM" id="SSF88946">
    <property type="entry name" value="Sigma2 domain of RNA polymerase sigma factors"/>
    <property type="match status" value="1"/>
</dbReference>
<evidence type="ECO:0000256" key="4">
    <source>
        <dbReference type="ARBA" id="ARBA00023163"/>
    </source>
</evidence>
<dbReference type="InterPro" id="IPR013249">
    <property type="entry name" value="RNA_pol_sigma70_r4_t2"/>
</dbReference>
<sequence length="172" mass="20410">MDEKTLLEKARSGDRKSLELLLYDNYKIVYGYLLKLTMNEEVTKDLTQDVMMKAILNIKKFKGESKFSTWLISIASNLYKNYIRKNKKISNKTIEDLSLKDSQDIEHAVINKDTVKRIGKLLMDFPYEKRMVFILKNYYDYSYEEISKILKCPIGTVRSRLHYCIEKLRNLI</sequence>
<evidence type="ECO:0000256" key="2">
    <source>
        <dbReference type="ARBA" id="ARBA00023015"/>
    </source>
</evidence>
<dbReference type="PANTHER" id="PTHR43133:SF60">
    <property type="entry name" value="RNA POLYMERASE SIGMA FACTOR SIGV"/>
    <property type="match status" value="1"/>
</dbReference>
<dbReference type="STRING" id="720554.Clocl_1877"/>
<gene>
    <name evidence="7" type="ordered locus">Clocl_1877</name>
</gene>
<accession>G8LUV4</accession>